<name>A0ACD0WH01_CLALS</name>
<keyword evidence="2" id="KW-1185">Reference proteome</keyword>
<accession>A0ACD0WH01</accession>
<evidence type="ECO:0000313" key="1">
    <source>
        <dbReference type="EMBL" id="QFZ26616.1"/>
    </source>
</evidence>
<sequence length="837" mass="95893">MVNHFSQLKGWRYRKLGEDSWNQSAPKACTEIHADLLHNKEIPDPFLDMNEKEIQWVGETDWEYYTEFDAAKELEKSAHVQLEFQGLDTFATVYVNDVKILTTENMFVSHKVDVKDILHYGKNNIIKISFKSALKVARDLEKIHGAGVCWNGESCRLQIRKAQYTFGWDWGPIVMTCGPSKPILLHAFDNAIEDVFVDVCVDDELNADINVHISLVTSQKVEAKISVVSPDGAIVKEQVKSGIGSGTHSVHVSIEKPKLWFPWTIGTPNLYTFKVEIVDSNGIEDRFEKKIGLRKVELVQEPVEDEKGTSFYFKVNGTPVFSVGANWIPAHSIPTLLSEADYTQWLELAKMGNQNMIRVWAGGFYETDVFYDECDRLGIMVWQDFMFACGQYPAYDSFVENVKSEVHSQLLRLRNHACLTLFAGNNEDYQIAEQSCLEWDPHDHSGDYSKTSFPARKIYEIVLPKLMKDYLPSVPYHPGSPWSGDLPTFDPTVGDLHQWNVWHGSQEKYQDWYKLGGRFVSEFGMEGLPCMQTFKDCITDEKQIYPQSEYVDHHNKADGFERRLALYVIENIKMSSFDMESWIYATQLMQAECLAYAYRCWRRNWKHDGKRSTGGILVWQLNDCWPTTSWAIVDFFKRPKLAYYAVKRESQSISIGMYRNVHGKEDNEHAIGKPHDYKKHSYSLDIWGANAQLEDVSGHLSVSLYDVESGKKLSTLVDQKVTIKANGVSEFFSKLKLPQDGHVVVYARFVDSVGKITTTADWPQPLKYLSMPDRNVSVKVCEGYLLLSAEKPTKSVEILLNDRVLEDNGFDLFPGDDKKVHVEGLNSHEKVAIRYYQ</sequence>
<evidence type="ECO:0000313" key="2">
    <source>
        <dbReference type="Proteomes" id="UP000326582"/>
    </source>
</evidence>
<reference evidence="2" key="1">
    <citation type="journal article" date="2019" name="MBio">
        <title>Comparative genomics for the elucidation of multidrug resistance (MDR) in Candida lusitaniae.</title>
        <authorList>
            <person name="Kannan A."/>
            <person name="Asner S.A."/>
            <person name="Trachsel E."/>
            <person name="Kelly S."/>
            <person name="Parker J."/>
            <person name="Sanglard D."/>
        </authorList>
    </citation>
    <scope>NUCLEOTIDE SEQUENCE [LARGE SCALE GENOMIC DNA]</scope>
    <source>
        <strain evidence="2">P1</strain>
    </source>
</reference>
<protein>
    <submittedName>
        <fullName evidence="1">Beta-mannosidase B</fullName>
    </submittedName>
</protein>
<gene>
    <name evidence="1" type="ORF">EJF14_20526</name>
</gene>
<dbReference type="EMBL" id="CP038485">
    <property type="protein sequence ID" value="QFZ26616.1"/>
    <property type="molecule type" value="Genomic_DNA"/>
</dbReference>
<dbReference type="Proteomes" id="UP000326582">
    <property type="component" value="Chromosome 2"/>
</dbReference>
<proteinExistence type="predicted"/>
<organism evidence="1 2">
    <name type="scientific">Clavispora lusitaniae</name>
    <name type="common">Candida lusitaniae</name>
    <dbReference type="NCBI Taxonomy" id="36911"/>
    <lineage>
        <taxon>Eukaryota</taxon>
        <taxon>Fungi</taxon>
        <taxon>Dikarya</taxon>
        <taxon>Ascomycota</taxon>
        <taxon>Saccharomycotina</taxon>
        <taxon>Pichiomycetes</taxon>
        <taxon>Metschnikowiaceae</taxon>
        <taxon>Clavispora</taxon>
    </lineage>
</organism>